<proteinExistence type="predicted"/>
<evidence type="ECO:0000313" key="3">
    <source>
        <dbReference type="EMBL" id="EGW34015.1"/>
    </source>
</evidence>
<accession>G3AJW4</accession>
<evidence type="ECO:0000313" key="4">
    <source>
        <dbReference type="Proteomes" id="UP000000709"/>
    </source>
</evidence>
<gene>
    <name evidence="3" type="ORF">SPAPADRAFT_49099</name>
</gene>
<keyword evidence="4" id="KW-1185">Reference proteome</keyword>
<sequence>MKFAPIILTSFIALASASHSEDNFMKLLQTAKACSPDCEDVVKGLGSCRSKKADFDSDNDSDHESFSDSDSEHDMRGLYNCICHLGDKFFDEFSTCVKKCPDMVGNTSDEDLKPKNLKKFYCDAADANSNPARTSFRAGGVSKTESNSGSSAASTEATTNGAQLFDTSMIKLLGAALVGLF</sequence>
<feature type="signal peptide" evidence="2">
    <location>
        <begin position="1"/>
        <end position="17"/>
    </location>
</feature>
<dbReference type="EMBL" id="GL996500">
    <property type="protein sequence ID" value="EGW34015.1"/>
    <property type="molecule type" value="Genomic_DNA"/>
</dbReference>
<dbReference type="Proteomes" id="UP000000709">
    <property type="component" value="Unassembled WGS sequence"/>
</dbReference>
<dbReference type="RefSeq" id="XP_007373599.1">
    <property type="nucleotide sequence ID" value="XM_007373537.1"/>
</dbReference>
<organism evidence="4">
    <name type="scientific">Spathaspora passalidarum (strain NRRL Y-27907 / 11-Y1)</name>
    <dbReference type="NCBI Taxonomy" id="619300"/>
    <lineage>
        <taxon>Eukaryota</taxon>
        <taxon>Fungi</taxon>
        <taxon>Dikarya</taxon>
        <taxon>Ascomycota</taxon>
        <taxon>Saccharomycotina</taxon>
        <taxon>Pichiomycetes</taxon>
        <taxon>Debaryomycetaceae</taxon>
        <taxon>Spathaspora</taxon>
    </lineage>
</organism>
<evidence type="ECO:0000256" key="2">
    <source>
        <dbReference type="SAM" id="SignalP"/>
    </source>
</evidence>
<dbReference type="HOGENOM" id="CLU_1504358_0_0_1"/>
<protein>
    <submittedName>
        <fullName evidence="3">Uncharacterized protein</fullName>
    </submittedName>
</protein>
<feature type="compositionally biased region" description="Low complexity" evidence="1">
    <location>
        <begin position="144"/>
        <end position="156"/>
    </location>
</feature>
<dbReference type="InParanoid" id="G3AJW4"/>
<keyword evidence="2" id="KW-0732">Signal</keyword>
<dbReference type="AlphaFoldDB" id="G3AJW4"/>
<reference evidence="3 4" key="1">
    <citation type="journal article" date="2011" name="Proc. Natl. Acad. Sci. U.S.A.">
        <title>Comparative genomics of xylose-fermenting fungi for enhanced biofuel production.</title>
        <authorList>
            <person name="Wohlbach D.J."/>
            <person name="Kuo A."/>
            <person name="Sato T.K."/>
            <person name="Potts K.M."/>
            <person name="Salamov A.A."/>
            <person name="LaButti K.M."/>
            <person name="Sun H."/>
            <person name="Clum A."/>
            <person name="Pangilinan J.L."/>
            <person name="Lindquist E.A."/>
            <person name="Lucas S."/>
            <person name="Lapidus A."/>
            <person name="Jin M."/>
            <person name="Gunawan C."/>
            <person name="Balan V."/>
            <person name="Dale B.E."/>
            <person name="Jeffries T.W."/>
            <person name="Zinkel R."/>
            <person name="Barry K.W."/>
            <person name="Grigoriev I.V."/>
            <person name="Gasch A.P."/>
        </authorList>
    </citation>
    <scope>NUCLEOTIDE SEQUENCE [LARGE SCALE GENOMIC DNA]</scope>
    <source>
        <strain evidence="4">NRRL Y-27907 / 11-Y1</strain>
    </source>
</reference>
<evidence type="ECO:0000256" key="1">
    <source>
        <dbReference type="SAM" id="MobiDB-lite"/>
    </source>
</evidence>
<feature type="chain" id="PRO_5003442559" evidence="2">
    <location>
        <begin position="18"/>
        <end position="181"/>
    </location>
</feature>
<name>G3AJW4_SPAPN</name>
<dbReference type="KEGG" id="spaa:SPAPADRAFT_49099"/>
<feature type="region of interest" description="Disordered" evidence="1">
    <location>
        <begin position="52"/>
        <end position="72"/>
    </location>
</feature>
<dbReference type="GeneID" id="18871304"/>
<feature type="region of interest" description="Disordered" evidence="1">
    <location>
        <begin position="133"/>
        <end position="156"/>
    </location>
</feature>